<dbReference type="InterPro" id="IPR002358">
    <property type="entry name" value="Ribosomal_uL6_CS"/>
</dbReference>
<reference evidence="8" key="1">
    <citation type="journal article" date="2019" name="Int. J. Syst. Evol. Microbiol.">
        <title>The Global Catalogue of Microorganisms (GCM) 10K type strain sequencing project: providing services to taxonomists for standard genome sequencing and annotation.</title>
        <authorList>
            <consortium name="The Broad Institute Genomics Platform"/>
            <consortium name="The Broad Institute Genome Sequencing Center for Infectious Disease"/>
            <person name="Wu L."/>
            <person name="Ma J."/>
        </authorList>
    </citation>
    <scope>NUCLEOTIDE SEQUENCE [LARGE SCALE GENOMIC DNA]</scope>
    <source>
        <strain evidence="8">JCM 17555</strain>
    </source>
</reference>
<dbReference type="RefSeq" id="WP_344808249.1">
    <property type="nucleotide sequence ID" value="NZ_BAABBO010000014.1"/>
</dbReference>
<dbReference type="InterPro" id="IPR036789">
    <property type="entry name" value="Ribosomal_uL6-like_a/b-dom_sf"/>
</dbReference>
<evidence type="ECO:0000256" key="4">
    <source>
        <dbReference type="RuleBase" id="RU003869"/>
    </source>
</evidence>
<dbReference type="PANTHER" id="PTHR11655">
    <property type="entry name" value="60S/50S RIBOSOMAL PROTEIN L6/L9"/>
    <property type="match status" value="1"/>
</dbReference>
<sequence length="177" mass="18971">MSRVANNPVQIPSGVTVTINKSNVAIKGSKGQLELTLHHIVDVKHEGDQLIFASANSAKQSRALAGTMRSLVNNMVTGVSQGFERKLELVGVGYKAQAKGTVLGLSLGYSHPIDYQLPEGISAETPTQTEILLKGIDKQKIGQVAAEIRALRAPEPYKGKGVRYAGERVAIKEAKKK</sequence>
<dbReference type="InterPro" id="IPR020040">
    <property type="entry name" value="Ribosomal_uL6_a/b-dom"/>
</dbReference>
<keyword evidence="3 5" id="KW-0694">RNA-binding</keyword>
<protein>
    <recommendedName>
        <fullName evidence="3">Large ribosomal subunit protein uL6</fullName>
    </recommendedName>
</protein>
<dbReference type="PANTHER" id="PTHR11655:SF14">
    <property type="entry name" value="LARGE RIBOSOMAL SUBUNIT PROTEIN UL6M"/>
    <property type="match status" value="1"/>
</dbReference>
<comment type="similarity">
    <text evidence="3 4">Belongs to the universal ribosomal protein uL6 family.</text>
</comment>
<dbReference type="Proteomes" id="UP001501337">
    <property type="component" value="Unassembled WGS sequence"/>
</dbReference>
<dbReference type="PIRSF" id="PIRSF002162">
    <property type="entry name" value="Ribosomal_L6"/>
    <property type="match status" value="1"/>
</dbReference>
<keyword evidence="3 5" id="KW-0699">rRNA-binding</keyword>
<feature type="domain" description="Large ribosomal subunit protein uL6 alpha-beta" evidence="6">
    <location>
        <begin position="11"/>
        <end position="82"/>
    </location>
</feature>
<dbReference type="Pfam" id="PF00347">
    <property type="entry name" value="Ribosomal_L6"/>
    <property type="match status" value="2"/>
</dbReference>
<dbReference type="EMBL" id="BAABBO010000014">
    <property type="protein sequence ID" value="GAA3972407.1"/>
    <property type="molecule type" value="Genomic_DNA"/>
</dbReference>
<evidence type="ECO:0000256" key="1">
    <source>
        <dbReference type="ARBA" id="ARBA00022980"/>
    </source>
</evidence>
<keyword evidence="2 3" id="KW-0687">Ribonucleoprotein</keyword>
<evidence type="ECO:0000259" key="6">
    <source>
        <dbReference type="Pfam" id="PF00347"/>
    </source>
</evidence>
<keyword evidence="8" id="KW-1185">Reference proteome</keyword>
<keyword evidence="1 3" id="KW-0689">Ribosomal protein</keyword>
<dbReference type="PRINTS" id="PR00059">
    <property type="entry name" value="RIBOSOMALL6"/>
</dbReference>
<comment type="caution">
    <text evidence="7">The sequence shown here is derived from an EMBL/GenBank/DDBJ whole genome shotgun (WGS) entry which is preliminary data.</text>
</comment>
<dbReference type="GO" id="GO:0005840">
    <property type="term" value="C:ribosome"/>
    <property type="evidence" value="ECO:0007669"/>
    <property type="project" value="UniProtKB-KW"/>
</dbReference>
<feature type="domain" description="Large ribosomal subunit protein uL6 alpha-beta" evidence="6">
    <location>
        <begin position="90"/>
        <end position="164"/>
    </location>
</feature>
<organism evidence="7 8">
    <name type="scientific">Allohahella marinimesophila</name>
    <dbReference type="NCBI Taxonomy" id="1054972"/>
    <lineage>
        <taxon>Bacteria</taxon>
        <taxon>Pseudomonadati</taxon>
        <taxon>Pseudomonadota</taxon>
        <taxon>Gammaproteobacteria</taxon>
        <taxon>Oceanospirillales</taxon>
        <taxon>Hahellaceae</taxon>
        <taxon>Allohahella</taxon>
    </lineage>
</organism>
<dbReference type="Gene3D" id="3.90.930.12">
    <property type="entry name" value="Ribosomal protein L6, alpha-beta domain"/>
    <property type="match status" value="2"/>
</dbReference>
<dbReference type="HAMAP" id="MF_01365_B">
    <property type="entry name" value="Ribosomal_uL6_B"/>
    <property type="match status" value="1"/>
</dbReference>
<evidence type="ECO:0000256" key="2">
    <source>
        <dbReference type="ARBA" id="ARBA00023274"/>
    </source>
</evidence>
<accession>A0ABP7PWD4</accession>
<evidence type="ECO:0000313" key="7">
    <source>
        <dbReference type="EMBL" id="GAA3972407.1"/>
    </source>
</evidence>
<dbReference type="InterPro" id="IPR019906">
    <property type="entry name" value="Ribosomal_uL6_bac-type"/>
</dbReference>
<evidence type="ECO:0000256" key="5">
    <source>
        <dbReference type="RuleBase" id="RU003870"/>
    </source>
</evidence>
<gene>
    <name evidence="3 7" type="primary">rplF</name>
    <name evidence="7" type="ORF">GCM10022278_32230</name>
</gene>
<name>A0ABP7PWD4_9GAMM</name>
<proteinExistence type="inferred from homology"/>
<dbReference type="SUPFAM" id="SSF56053">
    <property type="entry name" value="Ribosomal protein L6"/>
    <property type="match status" value="2"/>
</dbReference>
<dbReference type="PROSITE" id="PS00525">
    <property type="entry name" value="RIBOSOMAL_L6_1"/>
    <property type="match status" value="1"/>
</dbReference>
<evidence type="ECO:0000256" key="3">
    <source>
        <dbReference type="HAMAP-Rule" id="MF_01365"/>
    </source>
</evidence>
<evidence type="ECO:0000313" key="8">
    <source>
        <dbReference type="Proteomes" id="UP001501337"/>
    </source>
</evidence>
<comment type="function">
    <text evidence="3 5">This protein binds to the 23S rRNA, and is important in its secondary structure. It is located near the subunit interface in the base of the L7/L12 stalk, and near the tRNA binding site of the peptidyltransferase center.</text>
</comment>
<dbReference type="NCBIfam" id="TIGR03654">
    <property type="entry name" value="L6_bact"/>
    <property type="match status" value="1"/>
</dbReference>
<comment type="subunit">
    <text evidence="3">Part of the 50S ribosomal subunit.</text>
</comment>
<dbReference type="InterPro" id="IPR000702">
    <property type="entry name" value="Ribosomal_uL6-like"/>
</dbReference>